<evidence type="ECO:0000259" key="9">
    <source>
        <dbReference type="PROSITE" id="PS51925"/>
    </source>
</evidence>
<feature type="region of interest" description="Disordered" evidence="5">
    <location>
        <begin position="941"/>
        <end position="1070"/>
    </location>
</feature>
<dbReference type="InterPro" id="IPR003169">
    <property type="entry name" value="GYF"/>
</dbReference>
<feature type="compositionally biased region" description="Polar residues" evidence="5">
    <location>
        <begin position="972"/>
        <end position="982"/>
    </location>
</feature>
<feature type="domain" description="GYF" evidence="7">
    <location>
        <begin position="763"/>
        <end position="817"/>
    </location>
</feature>
<accession>A0AA87ZMA6</accession>
<gene>
    <name evidence="10" type="ORF">TIFTF001_002335</name>
</gene>
<feature type="compositionally biased region" description="Basic and acidic residues" evidence="5">
    <location>
        <begin position="625"/>
        <end position="635"/>
    </location>
</feature>
<feature type="domain" description="DM2" evidence="9">
    <location>
        <begin position="338"/>
        <end position="421"/>
    </location>
</feature>
<dbReference type="InterPro" id="IPR000571">
    <property type="entry name" value="Znf_CCCH"/>
</dbReference>
<dbReference type="PROSITE" id="PS50829">
    <property type="entry name" value="GYF"/>
    <property type="match status" value="1"/>
</dbReference>
<dbReference type="Proteomes" id="UP001187192">
    <property type="component" value="Unassembled WGS sequence"/>
</dbReference>
<dbReference type="PROSITE" id="PS51925">
    <property type="entry name" value="SWIB_MDM2"/>
    <property type="match status" value="1"/>
</dbReference>
<feature type="compositionally biased region" description="Polar residues" evidence="5">
    <location>
        <begin position="1037"/>
        <end position="1047"/>
    </location>
</feature>
<evidence type="ECO:0000313" key="10">
    <source>
        <dbReference type="EMBL" id="GMN29203.1"/>
    </source>
</evidence>
<evidence type="ECO:0000313" key="11">
    <source>
        <dbReference type="Proteomes" id="UP001187192"/>
    </source>
</evidence>
<feature type="domain" description="Plus3" evidence="8">
    <location>
        <begin position="481"/>
        <end position="614"/>
    </location>
</feature>
<comment type="caution">
    <text evidence="10">The sequence shown here is derived from an EMBL/GenBank/DDBJ whole genome shotgun (WGS) entry which is preliminary data.</text>
</comment>
<feature type="region of interest" description="Disordered" evidence="5">
    <location>
        <begin position="823"/>
        <end position="888"/>
    </location>
</feature>
<dbReference type="SMART" id="SM00151">
    <property type="entry name" value="SWIB"/>
    <property type="match status" value="1"/>
</dbReference>
<feature type="compositionally biased region" description="Polar residues" evidence="5">
    <location>
        <begin position="1223"/>
        <end position="1238"/>
    </location>
</feature>
<protein>
    <recommendedName>
        <fullName evidence="12">Zinc finger CCCH domain-containing protein 44</fullName>
    </recommendedName>
</protein>
<dbReference type="GO" id="GO:0008270">
    <property type="term" value="F:zinc ion binding"/>
    <property type="evidence" value="ECO:0007669"/>
    <property type="project" value="UniProtKB-KW"/>
</dbReference>
<feature type="compositionally biased region" description="Basic and acidic residues" evidence="5">
    <location>
        <begin position="948"/>
        <end position="962"/>
    </location>
</feature>
<sequence>MEPQASSLYRPSVEDDGGGVGDRGGGGGGFDQSVKELELMNRVDQCETIGDLDDSQLIGAPVAIAPGIGDAAAAGKDCQAVPVEVRLGEKAVVEKRRRGRPPRGQGRATTPVRMKKDEEDVCFICFDGGSLVLCDRRGEGKIELSFSCVDFGQGWEIFIQVRNFSFVQVGKFGNILNWVGIFAALVRKLPIICATLVLFLCAKDVLRMLIILPSLSFLVLNFEIEECSAQVDFDDQTSWEYLFKVYWVLLKGKLSLTLDELVKAKNPWKAPPVAASNWGYSGKIYVGNGDQNSVSANCCANIETVNAKRRKVDKLPKVLGKESSLPVEKSGGDRVGHFHEETSWASKELLEFVSHMRNGDTFVMTRSDVQDLLADYIKRNDLRDPCQKCQIVCDSRLLSMFGRARLGHIEMLNLLESHFLIKNDVPVRSIITARLLDAVGSQMESDWNYDSQMTLVNDKRRKVRKRIDDKGLPTDLEAYAATNAHNINLIYLRRNLLENLVDDAEKFHQKVVGSFVRIKVNTSDSKPEMHRLVRVVGTSKAMEPYKIGTRETDVMLEILNLNKKEVISIDEISNQEFSQDECERLRQCIECGLIKRLTVGEIQEKAMTLQAVKVNDRLELLNSPEERKRRLEEVPMVHADPNTDPSSDNAGEVDEEKQDEKVKPTDSSFFRKRRESLSPGRGGDILINSGSNALKNLIIPVEQCSDKEMVGLDSWDTSNNQGDCTSSGIFGCSRSDSCSETSEISTLLLSSGTNQSVNDFEIDRIWHYQDPTGKVQGPFSMIQLRKWKISGHFPQDLKIWRLNEKQEDSILLTDALSVQYPNLPLNSHLPPQEVKVAPDDRDNVDAGPSKSMNATPVNGETLEESRNLEQDGLSKHPDKNNEAVGNNGLGSHLSSCTAVAVVNSTERHSGIFSEGSDSLKANTIWPTHPQVPLPTTIFPGKQTPSHEMSGDHVTERNSEKGDGNLNVWPTVDCQTRINQACENRSDGDSGQSSGQNWRPPVGSPSNGCHTNSGLNSLAKSLDTSEQNREGTDLPNMPSHTVKPSNGSLEGEAAENRLSASSSAPVQDAGRSRSTASSLVVSSAQLQEVAGDWSGYSTNPAKPCAVEEWDSSLASGSSLKPTEMVGDHAATPASLSDQLTHSSPSHPQSNTSSWHDIEPNEFSSLLDDSVSDLLAEVEAMETLHALSSHTINYGGEVTQGSNTDCLSPVEAFSPAPEPGKGDALSSTAGIHLPPQTNVTDEPLRVGNPDVLDTEKRSTANPSISPEVEGDTKHSDVSVNQWEASADIQPSAPPTTSWDVTMTDTPWTARSESMDTNWGAVQTNADMSWEGGLHQGNSIMDWAQPTAQANMNMNSVPPAPSILGSQPKYGGERFPGSRDRVFHGRDSGFGRNRHAWNRQQFFGSGNSGVPFRPPPKGQRICKFYESGYCKKGAACSYLHP</sequence>
<dbReference type="Pfam" id="PF02213">
    <property type="entry name" value="GYF"/>
    <property type="match status" value="1"/>
</dbReference>
<evidence type="ECO:0000259" key="7">
    <source>
        <dbReference type="PROSITE" id="PS50829"/>
    </source>
</evidence>
<organism evidence="10 11">
    <name type="scientific">Ficus carica</name>
    <name type="common">Common fig</name>
    <dbReference type="NCBI Taxonomy" id="3494"/>
    <lineage>
        <taxon>Eukaryota</taxon>
        <taxon>Viridiplantae</taxon>
        <taxon>Streptophyta</taxon>
        <taxon>Embryophyta</taxon>
        <taxon>Tracheophyta</taxon>
        <taxon>Spermatophyta</taxon>
        <taxon>Magnoliopsida</taxon>
        <taxon>eudicotyledons</taxon>
        <taxon>Gunneridae</taxon>
        <taxon>Pentapetalae</taxon>
        <taxon>rosids</taxon>
        <taxon>fabids</taxon>
        <taxon>Rosales</taxon>
        <taxon>Moraceae</taxon>
        <taxon>Ficeae</taxon>
        <taxon>Ficus</taxon>
    </lineage>
</organism>
<dbReference type="InterPro" id="IPR036128">
    <property type="entry name" value="Plus3-like_sf"/>
</dbReference>
<evidence type="ECO:0000256" key="2">
    <source>
        <dbReference type="ARBA" id="ARBA00022771"/>
    </source>
</evidence>
<feature type="compositionally biased region" description="Polar residues" evidence="5">
    <location>
        <begin position="1003"/>
        <end position="1024"/>
    </location>
</feature>
<dbReference type="Gene3D" id="3.90.70.200">
    <property type="entry name" value="Plus-3 domain"/>
    <property type="match status" value="1"/>
</dbReference>
<dbReference type="InterPro" id="IPR036885">
    <property type="entry name" value="SWIB_MDM2_dom_sf"/>
</dbReference>
<reference evidence="10" key="1">
    <citation type="submission" date="2023-07" db="EMBL/GenBank/DDBJ databases">
        <title>draft genome sequence of fig (Ficus carica).</title>
        <authorList>
            <person name="Takahashi T."/>
            <person name="Nishimura K."/>
        </authorList>
    </citation>
    <scope>NUCLEOTIDE SEQUENCE</scope>
</reference>
<feature type="domain" description="C3H1-type" evidence="6">
    <location>
        <begin position="1413"/>
        <end position="1438"/>
    </location>
</feature>
<evidence type="ECO:0000256" key="3">
    <source>
        <dbReference type="ARBA" id="ARBA00022833"/>
    </source>
</evidence>
<dbReference type="CDD" id="cd10567">
    <property type="entry name" value="SWIB-MDM2_like"/>
    <property type="match status" value="1"/>
</dbReference>
<dbReference type="Gene3D" id="1.10.245.10">
    <property type="entry name" value="SWIB/MDM2 domain"/>
    <property type="match status" value="1"/>
</dbReference>
<evidence type="ECO:0000259" key="8">
    <source>
        <dbReference type="PROSITE" id="PS51360"/>
    </source>
</evidence>
<dbReference type="SMART" id="SM00719">
    <property type="entry name" value="Plus3"/>
    <property type="match status" value="1"/>
</dbReference>
<evidence type="ECO:0000256" key="5">
    <source>
        <dbReference type="SAM" id="MobiDB-lite"/>
    </source>
</evidence>
<dbReference type="EMBL" id="BTGU01000002">
    <property type="protein sequence ID" value="GMN29203.1"/>
    <property type="molecule type" value="Genomic_DNA"/>
</dbReference>
<dbReference type="InterPro" id="IPR035445">
    <property type="entry name" value="GYF-like_dom_sf"/>
</dbReference>
<dbReference type="SMART" id="SM00444">
    <property type="entry name" value="GYF"/>
    <property type="match status" value="1"/>
</dbReference>
<dbReference type="Pfam" id="PF03126">
    <property type="entry name" value="Plus-3"/>
    <property type="match status" value="1"/>
</dbReference>
<dbReference type="SUPFAM" id="SSF47592">
    <property type="entry name" value="SWIB/MDM2 domain"/>
    <property type="match status" value="1"/>
</dbReference>
<feature type="region of interest" description="Disordered" evidence="5">
    <location>
        <begin position="1132"/>
        <end position="1157"/>
    </location>
</feature>
<keyword evidence="2 4" id="KW-0863">Zinc-finger</keyword>
<dbReference type="PANTHER" id="PTHR46695">
    <property type="entry name" value="ZINC FINGER CCCH DOMAIN-CONTAINING PROTEIN 44-RELATED"/>
    <property type="match status" value="1"/>
</dbReference>
<evidence type="ECO:0000256" key="4">
    <source>
        <dbReference type="PROSITE-ProRule" id="PRU00723"/>
    </source>
</evidence>
<dbReference type="InterPro" id="IPR019835">
    <property type="entry name" value="SWIB_domain"/>
</dbReference>
<dbReference type="InterPro" id="IPR003121">
    <property type="entry name" value="SWIB_MDM2_domain"/>
</dbReference>
<dbReference type="InterPro" id="IPR004343">
    <property type="entry name" value="Plus-3_dom"/>
</dbReference>
<feature type="compositionally biased region" description="Low complexity" evidence="5">
    <location>
        <begin position="1139"/>
        <end position="1152"/>
    </location>
</feature>
<dbReference type="SUPFAM" id="SSF90229">
    <property type="entry name" value="CCCH zinc finger"/>
    <property type="match status" value="1"/>
</dbReference>
<feature type="region of interest" description="Disordered" evidence="5">
    <location>
        <begin position="625"/>
        <end position="684"/>
    </location>
</feature>
<keyword evidence="3 4" id="KW-0862">Zinc</keyword>
<dbReference type="CDD" id="cd00072">
    <property type="entry name" value="GYF"/>
    <property type="match status" value="1"/>
</dbReference>
<feature type="zinc finger region" description="C3H1-type" evidence="4">
    <location>
        <begin position="1413"/>
        <end position="1438"/>
    </location>
</feature>
<keyword evidence="11" id="KW-1185">Reference proteome</keyword>
<dbReference type="PROSITE" id="PS51360">
    <property type="entry name" value="PLUS3"/>
    <property type="match status" value="1"/>
</dbReference>
<feature type="region of interest" description="Disordered" evidence="5">
    <location>
        <begin position="1206"/>
        <end position="1276"/>
    </location>
</feature>
<evidence type="ECO:0000256" key="1">
    <source>
        <dbReference type="ARBA" id="ARBA00022723"/>
    </source>
</evidence>
<name>A0AA87ZMA6_FICCA</name>
<dbReference type="SUPFAM" id="SSF159042">
    <property type="entry name" value="Plus3-like"/>
    <property type="match status" value="1"/>
</dbReference>
<dbReference type="PROSITE" id="PS50103">
    <property type="entry name" value="ZF_C3H1"/>
    <property type="match status" value="1"/>
</dbReference>
<dbReference type="Pfam" id="PF02201">
    <property type="entry name" value="SWIB"/>
    <property type="match status" value="1"/>
</dbReference>
<keyword evidence="1 4" id="KW-0479">Metal-binding</keyword>
<evidence type="ECO:0008006" key="12">
    <source>
        <dbReference type="Google" id="ProtNLM"/>
    </source>
</evidence>
<dbReference type="GO" id="GO:0003677">
    <property type="term" value="F:DNA binding"/>
    <property type="evidence" value="ECO:0007669"/>
    <property type="project" value="InterPro"/>
</dbReference>
<dbReference type="SUPFAM" id="SSF55277">
    <property type="entry name" value="GYF domain"/>
    <property type="match status" value="1"/>
</dbReference>
<feature type="region of interest" description="Disordered" evidence="5">
    <location>
        <begin position="1"/>
        <end position="33"/>
    </location>
</feature>
<evidence type="ECO:0000259" key="6">
    <source>
        <dbReference type="PROSITE" id="PS50103"/>
    </source>
</evidence>
<dbReference type="InterPro" id="IPR036855">
    <property type="entry name" value="Znf_CCCH_sf"/>
</dbReference>
<feature type="compositionally biased region" description="Basic and acidic residues" evidence="5">
    <location>
        <begin position="863"/>
        <end position="881"/>
    </location>
</feature>
<feature type="compositionally biased region" description="Gly residues" evidence="5">
    <location>
        <begin position="18"/>
        <end position="30"/>
    </location>
</feature>
<dbReference type="PANTHER" id="PTHR46695:SF4">
    <property type="entry name" value="ZINC FINGER CCCH DOMAIN-CONTAINING PROTEIN 44"/>
    <property type="match status" value="1"/>
</dbReference>
<dbReference type="Gene3D" id="3.30.1490.40">
    <property type="match status" value="1"/>
</dbReference>
<proteinExistence type="predicted"/>
<dbReference type="Pfam" id="PF00642">
    <property type="entry name" value="zf-CCCH"/>
    <property type="match status" value="1"/>
</dbReference>